<evidence type="ECO:0000313" key="2">
    <source>
        <dbReference type="EMBL" id="MBN0042562.1"/>
    </source>
</evidence>
<dbReference type="InterPro" id="IPR052998">
    <property type="entry name" value="Hetero-Diels-Alderase-like"/>
</dbReference>
<dbReference type="PANTHER" id="PTHR42060:SF1">
    <property type="entry name" value="NHL REPEAT-CONTAINING PROTEIN"/>
    <property type="match status" value="1"/>
</dbReference>
<dbReference type="InterPro" id="IPR011042">
    <property type="entry name" value="6-blade_b-propeller_TolB-like"/>
</dbReference>
<gene>
    <name evidence="2" type="ORF">JS756_00230</name>
</gene>
<keyword evidence="1" id="KW-0732">Signal</keyword>
<accession>A0ABS2VHI9</accession>
<keyword evidence="3" id="KW-1185">Reference proteome</keyword>
<name>A0ABS2VHI9_STRAS</name>
<evidence type="ECO:0000256" key="1">
    <source>
        <dbReference type="SAM" id="SignalP"/>
    </source>
</evidence>
<sequence>MPRPSRTAGAATAALALSLLAAAPAVSGESPAPSARIVAHFDLAAGQTPENIALEPDGSADLTFAFARQIAHVTRHGNTRILATLPAVAEPNTPIVQSAIVLGIARAHDGTLYVNYATGTAETGVWRLAPDGSAPRQIARLPADGLPNGLALDEHRGVLYAADSVRGTVWRIPQSGGEPEAWATGTALDPLPAPASGFGANGIKVHGGAVWVSNTDRGTLLRITVNRDGSAGAGRIVARDLGAVDDFAFPGRGDTVLAALIQDNKVVRVRPDGSRSVLLTQDDGLSNPTSVAVRDRSVYVPSAAYFTGQDPNLLLARLHAQPHRRPEGR</sequence>
<proteinExistence type="predicted"/>
<organism evidence="2 3">
    <name type="scientific">Streptomyces actuosus</name>
    <dbReference type="NCBI Taxonomy" id="1885"/>
    <lineage>
        <taxon>Bacteria</taxon>
        <taxon>Bacillati</taxon>
        <taxon>Actinomycetota</taxon>
        <taxon>Actinomycetes</taxon>
        <taxon>Kitasatosporales</taxon>
        <taxon>Streptomycetaceae</taxon>
        <taxon>Streptomyces</taxon>
    </lineage>
</organism>
<evidence type="ECO:0000313" key="3">
    <source>
        <dbReference type="Proteomes" id="UP000788262"/>
    </source>
</evidence>
<feature type="chain" id="PRO_5045836147" description="SMP-30/Gluconolactonase/LRE-like region domain-containing protein" evidence="1">
    <location>
        <begin position="28"/>
        <end position="329"/>
    </location>
</feature>
<dbReference type="Proteomes" id="UP000788262">
    <property type="component" value="Unassembled WGS sequence"/>
</dbReference>
<dbReference type="PANTHER" id="PTHR42060">
    <property type="entry name" value="NHL REPEAT-CONTAINING PROTEIN-RELATED"/>
    <property type="match status" value="1"/>
</dbReference>
<reference evidence="2 3" key="1">
    <citation type="submission" date="2021-02" db="EMBL/GenBank/DDBJ databases">
        <title>Whole genome sequencing of Streptomyces actuosus VRA1.</title>
        <authorList>
            <person name="Sen G."/>
            <person name="Sen A."/>
        </authorList>
    </citation>
    <scope>NUCLEOTIDE SEQUENCE [LARGE SCALE GENOMIC DNA]</scope>
    <source>
        <strain evidence="2 3">VRA1</strain>
    </source>
</reference>
<protein>
    <recommendedName>
        <fullName evidence="4">SMP-30/Gluconolactonase/LRE-like region domain-containing protein</fullName>
    </recommendedName>
</protein>
<dbReference type="EMBL" id="JAFFZS010000001">
    <property type="protein sequence ID" value="MBN0042562.1"/>
    <property type="molecule type" value="Genomic_DNA"/>
</dbReference>
<feature type="signal peptide" evidence="1">
    <location>
        <begin position="1"/>
        <end position="27"/>
    </location>
</feature>
<comment type="caution">
    <text evidence="2">The sequence shown here is derived from an EMBL/GenBank/DDBJ whole genome shotgun (WGS) entry which is preliminary data.</text>
</comment>
<dbReference type="Gene3D" id="2.120.10.30">
    <property type="entry name" value="TolB, C-terminal domain"/>
    <property type="match status" value="1"/>
</dbReference>
<evidence type="ECO:0008006" key="4">
    <source>
        <dbReference type="Google" id="ProtNLM"/>
    </source>
</evidence>
<dbReference type="RefSeq" id="WP_205380804.1">
    <property type="nucleotide sequence ID" value="NZ_JAFFZS010000001.1"/>
</dbReference>
<dbReference type="SUPFAM" id="SSF63829">
    <property type="entry name" value="Calcium-dependent phosphotriesterase"/>
    <property type="match status" value="1"/>
</dbReference>